<comment type="caution">
    <text evidence="1">The sequence shown here is derived from an EMBL/GenBank/DDBJ whole genome shotgun (WGS) entry which is preliminary data.</text>
</comment>
<keyword evidence="2" id="KW-1185">Reference proteome</keyword>
<protein>
    <recommendedName>
        <fullName evidence="3">Transposase</fullName>
    </recommendedName>
</protein>
<organism evidence="1 2">
    <name type="scientific">Dolichospermum circinale CS-537/01</name>
    <dbReference type="NCBI Taxonomy" id="3021739"/>
    <lineage>
        <taxon>Bacteria</taxon>
        <taxon>Bacillati</taxon>
        <taxon>Cyanobacteriota</taxon>
        <taxon>Cyanophyceae</taxon>
        <taxon>Nostocales</taxon>
        <taxon>Aphanizomenonaceae</taxon>
        <taxon>Dolichospermum</taxon>
        <taxon>Dolichospermum circinale</taxon>
    </lineage>
</organism>
<evidence type="ECO:0000313" key="2">
    <source>
        <dbReference type="Proteomes" id="UP001212123"/>
    </source>
</evidence>
<dbReference type="RefSeq" id="WP_155963588.1">
    <property type="nucleotide sequence ID" value="NZ_JAQMTU010000040.1"/>
</dbReference>
<sequence length="74" mass="8624">MALKIVVIVREQGTGNREQKRGFQQLYCSLFMSVFSVHLFSRTQIPDCLEKSGIWILRKNVYYGYGWNFSASIN</sequence>
<proteinExistence type="predicted"/>
<evidence type="ECO:0008006" key="3">
    <source>
        <dbReference type="Google" id="ProtNLM"/>
    </source>
</evidence>
<evidence type="ECO:0000313" key="1">
    <source>
        <dbReference type="EMBL" id="MDB9486325.1"/>
    </source>
</evidence>
<dbReference type="EMBL" id="JAQMTU010000040">
    <property type="protein sequence ID" value="MDB9486325.1"/>
    <property type="molecule type" value="Genomic_DNA"/>
</dbReference>
<gene>
    <name evidence="1" type="ORF">PN492_07160</name>
</gene>
<reference evidence="1 2" key="1">
    <citation type="submission" date="2023-01" db="EMBL/GenBank/DDBJ databases">
        <title>Genomes from the Australian National Cyanobacteria Reference Collection.</title>
        <authorList>
            <person name="Willis A."/>
            <person name="Lee E.M.F."/>
        </authorList>
    </citation>
    <scope>NUCLEOTIDE SEQUENCE [LARGE SCALE GENOMIC DNA]</scope>
    <source>
        <strain evidence="1 2">CS-537/01</strain>
    </source>
</reference>
<accession>A0ABT5A320</accession>
<name>A0ABT5A320_9CYAN</name>
<dbReference type="Proteomes" id="UP001212123">
    <property type="component" value="Unassembled WGS sequence"/>
</dbReference>